<dbReference type="PROSITE" id="PS50010">
    <property type="entry name" value="DH_2"/>
    <property type="match status" value="1"/>
</dbReference>
<name>A0E1W1_PARTE</name>
<dbReference type="EMBL" id="CT868654">
    <property type="protein sequence ID" value="CAK89278.1"/>
    <property type="molecule type" value="Genomic_DNA"/>
</dbReference>
<dbReference type="PANTHER" id="PTHR12877:SF15">
    <property type="entry name" value="RHO GUANINE NUCLEOTIDE EXCHANGE FACTOR 17"/>
    <property type="match status" value="1"/>
</dbReference>
<dbReference type="SUPFAM" id="SSF48065">
    <property type="entry name" value="DBL homology domain (DH-domain)"/>
    <property type="match status" value="1"/>
</dbReference>
<evidence type="ECO:0000256" key="1">
    <source>
        <dbReference type="ARBA" id="ARBA00022658"/>
    </source>
</evidence>
<dbReference type="InterPro" id="IPR000299">
    <property type="entry name" value="FERM_domain"/>
</dbReference>
<dbReference type="GO" id="GO:0005085">
    <property type="term" value="F:guanyl-nucleotide exchange factor activity"/>
    <property type="evidence" value="ECO:0000318"/>
    <property type="project" value="GO_Central"/>
</dbReference>
<gene>
    <name evidence="4" type="ORF">GSPATT00022449001</name>
</gene>
<dbReference type="InterPro" id="IPR000219">
    <property type="entry name" value="DH_dom"/>
</dbReference>
<dbReference type="Pfam" id="PF00621">
    <property type="entry name" value="RhoGEF"/>
    <property type="match status" value="1"/>
</dbReference>
<dbReference type="RefSeq" id="XP_001456675.1">
    <property type="nucleotide sequence ID" value="XM_001456638.1"/>
</dbReference>
<dbReference type="InterPro" id="IPR039919">
    <property type="entry name" value="ARHGEF10/ARHGEF17"/>
</dbReference>
<dbReference type="KEGG" id="ptm:GSPATT00022449001"/>
<dbReference type="SMART" id="SM00325">
    <property type="entry name" value="RhoGEF"/>
    <property type="match status" value="1"/>
</dbReference>
<dbReference type="PROSITE" id="PS50057">
    <property type="entry name" value="FERM_3"/>
    <property type="match status" value="1"/>
</dbReference>
<dbReference type="GO" id="GO:0005737">
    <property type="term" value="C:cytoplasm"/>
    <property type="evidence" value="ECO:0000318"/>
    <property type="project" value="GO_Central"/>
</dbReference>
<evidence type="ECO:0008006" key="6">
    <source>
        <dbReference type="Google" id="ProtNLM"/>
    </source>
</evidence>
<dbReference type="InterPro" id="IPR036871">
    <property type="entry name" value="PX_dom_sf"/>
</dbReference>
<accession>A0E1W1</accession>
<dbReference type="OrthoDB" id="1716625at2759"/>
<dbReference type="CDD" id="cd06093">
    <property type="entry name" value="PX_domain"/>
    <property type="match status" value="1"/>
</dbReference>
<dbReference type="HOGENOM" id="CLU_010133_0_0_1"/>
<dbReference type="AlphaFoldDB" id="A0E1W1"/>
<evidence type="ECO:0000313" key="4">
    <source>
        <dbReference type="EMBL" id="CAK89278.1"/>
    </source>
</evidence>
<protein>
    <recommendedName>
        <fullName evidence="6">DH domain-containing protein</fullName>
    </recommendedName>
</protein>
<feature type="domain" description="FERM" evidence="3">
    <location>
        <begin position="542"/>
        <end position="866"/>
    </location>
</feature>
<sequence length="866" mass="103924">MNKLRRVVRNLDLMLKHFKKNQKANKMERFRRHVINEILYTELNYINDLGVLEDHTQLREILTNELPMRSDEKYISAIFMNVSDIRKENQKFYDQVKSKAANINRNSVIFDNVDVKGFETYYHYCRNYNDSLKALKLLLQKQPQLEHSLKNRENMRGLQLVDFLVKPVQRLPKYVLFWKELIKGTRKNHPDMENILNLQDEFERLNDENNKSMDKFINRARVKELSKEYNDERIYTDNEDRLVMFQDTANVITEGRELNVLFYIFTDMILIGYQDQESKANRAMKFKLDSQTIIKDQLDTKYFTNLFSIVNQENVIQFTAQSKEMKDKSIKQISKIINYIKEKSQMQDIYPITVKVVGTEERFSYSINKYTIYIVEIEIQRIVLKIYIRFSKALELLNIFKQRYPNGKFEDISSYHWLNNHSTKVIEQRMIAIEKMIQQVLILNQKQPEKLQSHDQSILSLLTLPENFYELPKMNIQVDIEVKRQFQSHMNVVLQQTIQGVSDILDAYFSAKNSQIRVSTIQDTNVVVVTDFSQEMQQKNGKVIDVYLIDNQCEKIQIYEITRAAEIVKVLAKQMYLKYYQDFKLILEDKYLNRRVIDDDEVILQLHKISVNGIFNSSINKIEQFWTNSNEERLFFRKVIYLDPKYEFVDIYQDQVRMQYILLQFFEEIRELKFLLNREKLFLYIAFYLIIKRQEVKHENISKYLKSEIFDQIEPHRWEVEVKRYITQINSQLLQLETEKKSMVYLCQYQFLKNIYYEKEATMNIYKLEVHRELQAAFSKLKVPDIKGNIYIGLSQAKISLLTPLDKKVIQEIQYQEIDNIQSFPNKLVIRTKSNIPEKGWKFITFQSYEIKMLINFYKELSLNDS</sequence>
<feature type="domain" description="DH" evidence="2">
    <location>
        <begin position="30"/>
        <end position="212"/>
    </location>
</feature>
<evidence type="ECO:0000259" key="2">
    <source>
        <dbReference type="PROSITE" id="PS50010"/>
    </source>
</evidence>
<evidence type="ECO:0000259" key="3">
    <source>
        <dbReference type="PROSITE" id="PS50057"/>
    </source>
</evidence>
<dbReference type="SUPFAM" id="SSF64268">
    <property type="entry name" value="PX domain"/>
    <property type="match status" value="1"/>
</dbReference>
<dbReference type="Gene3D" id="1.20.900.10">
    <property type="entry name" value="Dbl homology (DH) domain"/>
    <property type="match status" value="1"/>
</dbReference>
<evidence type="ECO:0000313" key="5">
    <source>
        <dbReference type="Proteomes" id="UP000000600"/>
    </source>
</evidence>
<dbReference type="eggNOG" id="KOG3522">
    <property type="taxonomic scope" value="Eukaryota"/>
</dbReference>
<dbReference type="PANTHER" id="PTHR12877">
    <property type="entry name" value="RHO GUANINE NUCLEOTIDE EXCHANGE FACTOR"/>
    <property type="match status" value="1"/>
</dbReference>
<keyword evidence="5" id="KW-1185">Reference proteome</keyword>
<dbReference type="InParanoid" id="A0E1W1"/>
<proteinExistence type="predicted"/>
<dbReference type="InterPro" id="IPR035899">
    <property type="entry name" value="DBL_dom_sf"/>
</dbReference>
<dbReference type="STRING" id="5888.A0E1W1"/>
<dbReference type="GeneID" id="5042443"/>
<dbReference type="Gene3D" id="3.30.1520.10">
    <property type="entry name" value="Phox-like domain"/>
    <property type="match status" value="1"/>
</dbReference>
<dbReference type="OMA" id="WTNSNEE"/>
<reference evidence="4 5" key="1">
    <citation type="journal article" date="2006" name="Nature">
        <title>Global trends of whole-genome duplications revealed by the ciliate Paramecium tetraurelia.</title>
        <authorList>
            <consortium name="Genoscope"/>
            <person name="Aury J.-M."/>
            <person name="Jaillon O."/>
            <person name="Duret L."/>
            <person name="Noel B."/>
            <person name="Jubin C."/>
            <person name="Porcel B.M."/>
            <person name="Segurens B."/>
            <person name="Daubin V."/>
            <person name="Anthouard V."/>
            <person name="Aiach N."/>
            <person name="Arnaiz O."/>
            <person name="Billaut A."/>
            <person name="Beisson J."/>
            <person name="Blanc I."/>
            <person name="Bouhouche K."/>
            <person name="Camara F."/>
            <person name="Duharcourt S."/>
            <person name="Guigo R."/>
            <person name="Gogendeau D."/>
            <person name="Katinka M."/>
            <person name="Keller A.-M."/>
            <person name="Kissmehl R."/>
            <person name="Klotz C."/>
            <person name="Koll F."/>
            <person name="Le Moue A."/>
            <person name="Lepere C."/>
            <person name="Malinsky S."/>
            <person name="Nowacki M."/>
            <person name="Nowak J.K."/>
            <person name="Plattner H."/>
            <person name="Poulain J."/>
            <person name="Ruiz F."/>
            <person name="Serrano V."/>
            <person name="Zagulski M."/>
            <person name="Dessen P."/>
            <person name="Betermier M."/>
            <person name="Weissenbach J."/>
            <person name="Scarpelli C."/>
            <person name="Schachter V."/>
            <person name="Sperling L."/>
            <person name="Meyer E."/>
            <person name="Cohen J."/>
            <person name="Wincker P."/>
        </authorList>
    </citation>
    <scope>NUCLEOTIDE SEQUENCE [LARGE SCALE GENOMIC DNA]</scope>
    <source>
        <strain evidence="4 5">Stock d4-2</strain>
    </source>
</reference>
<dbReference type="Proteomes" id="UP000000600">
    <property type="component" value="Unassembled WGS sequence"/>
</dbReference>
<keyword evidence="1" id="KW-0344">Guanine-nucleotide releasing factor</keyword>
<organism evidence="4 5">
    <name type="scientific">Paramecium tetraurelia</name>
    <dbReference type="NCBI Taxonomy" id="5888"/>
    <lineage>
        <taxon>Eukaryota</taxon>
        <taxon>Sar</taxon>
        <taxon>Alveolata</taxon>
        <taxon>Ciliophora</taxon>
        <taxon>Intramacronucleata</taxon>
        <taxon>Oligohymenophorea</taxon>
        <taxon>Peniculida</taxon>
        <taxon>Parameciidae</taxon>
        <taxon>Paramecium</taxon>
    </lineage>
</organism>
<dbReference type="GO" id="GO:0035091">
    <property type="term" value="F:phosphatidylinositol binding"/>
    <property type="evidence" value="ECO:0007669"/>
    <property type="project" value="InterPro"/>
</dbReference>
<dbReference type="InterPro" id="IPR011993">
    <property type="entry name" value="PH-like_dom_sf"/>
</dbReference>
<dbReference type="Gene3D" id="2.30.29.30">
    <property type="entry name" value="Pleckstrin-homology domain (PH domain)/Phosphotyrosine-binding domain (PTB)"/>
    <property type="match status" value="2"/>
</dbReference>